<accession>A0ABQ0A6Y4</accession>
<dbReference type="Proteomes" id="UP001465153">
    <property type="component" value="Unassembled WGS sequence"/>
</dbReference>
<dbReference type="InterPro" id="IPR001296">
    <property type="entry name" value="Glyco_trans_1"/>
</dbReference>
<evidence type="ECO:0000256" key="1">
    <source>
        <dbReference type="ARBA" id="ARBA00022679"/>
    </source>
</evidence>
<dbReference type="Gene3D" id="3.40.50.2000">
    <property type="entry name" value="Glycogen Phosphorylase B"/>
    <property type="match status" value="2"/>
</dbReference>
<sequence length="364" mass="41319">MGIEEEHLNTKNTVKVLAWPKERNCKNNPYNQILYGAMPDGVTVNEFHPRKMLVGDESIFHIHWPDMILRNKRWWRIIWRFLRLQKAIKKVQKSGGKVVWTVHNLKPHQAFFPSLSDLLMRRFIDNIDGLIFLTESSRNEFLILYPEFEDIAFRIIPHAHYQSYYPLVNDGDCDKAKAVATDRQKLGLQDSDCLLLMFGKIRAHKGLSDLLAAKNTLNNPNLHLMIAGSTGGYHVDNSTFDSLEHDPQCHTVFEHIADEDVSAYFAAADAVILPYTDILNSGTAILALSFGVPIIAPALGSLVSLNKLFGDEWVFLYERPLSSETLDQALTWLKGRTVSEPDLSELAPELVANQTLSFYQELLG</sequence>
<reference evidence="3 4" key="1">
    <citation type="submission" date="2024-04" db="EMBL/GenBank/DDBJ databases">
        <title>Draft genome sequence of Sessilibacter corallicola NBRC 116591.</title>
        <authorList>
            <person name="Miyakawa T."/>
            <person name="Kusuya Y."/>
            <person name="Miura T."/>
        </authorList>
    </citation>
    <scope>NUCLEOTIDE SEQUENCE [LARGE SCALE GENOMIC DNA]</scope>
    <source>
        <strain evidence="3 4">KU-00831-HH</strain>
    </source>
</reference>
<comment type="caution">
    <text evidence="3">The sequence shown here is derived from an EMBL/GenBank/DDBJ whole genome shotgun (WGS) entry which is preliminary data.</text>
</comment>
<dbReference type="EMBL" id="BAABWN010000003">
    <property type="protein sequence ID" value="GAA6167413.1"/>
    <property type="molecule type" value="Genomic_DNA"/>
</dbReference>
<dbReference type="RefSeq" id="WP_353302061.1">
    <property type="nucleotide sequence ID" value="NZ_BAABWN010000003.1"/>
</dbReference>
<dbReference type="PANTHER" id="PTHR46401">
    <property type="entry name" value="GLYCOSYLTRANSFERASE WBBK-RELATED"/>
    <property type="match status" value="1"/>
</dbReference>
<dbReference type="Pfam" id="PF00534">
    <property type="entry name" value="Glycos_transf_1"/>
    <property type="match status" value="1"/>
</dbReference>
<evidence type="ECO:0000313" key="4">
    <source>
        <dbReference type="Proteomes" id="UP001465153"/>
    </source>
</evidence>
<dbReference type="SUPFAM" id="SSF53756">
    <property type="entry name" value="UDP-Glycosyltransferase/glycogen phosphorylase"/>
    <property type="match status" value="1"/>
</dbReference>
<keyword evidence="1" id="KW-0808">Transferase</keyword>
<organism evidence="3 4">
    <name type="scientific">Sessilibacter corallicola</name>
    <dbReference type="NCBI Taxonomy" id="2904075"/>
    <lineage>
        <taxon>Bacteria</taxon>
        <taxon>Pseudomonadati</taxon>
        <taxon>Pseudomonadota</taxon>
        <taxon>Gammaproteobacteria</taxon>
        <taxon>Cellvibrionales</taxon>
        <taxon>Cellvibrionaceae</taxon>
        <taxon>Sessilibacter</taxon>
    </lineage>
</organism>
<keyword evidence="4" id="KW-1185">Reference proteome</keyword>
<name>A0ABQ0A6Y4_9GAMM</name>
<gene>
    <name evidence="3" type="ORF">NBRC116591_12230</name>
</gene>
<feature type="domain" description="Glycosyl transferase family 1" evidence="2">
    <location>
        <begin position="181"/>
        <end position="309"/>
    </location>
</feature>
<proteinExistence type="predicted"/>
<protein>
    <submittedName>
        <fullName evidence="3">GDP-mannose--glycolipid 4-beta-D-mannosyltransferase</fullName>
    </submittedName>
</protein>
<evidence type="ECO:0000259" key="2">
    <source>
        <dbReference type="Pfam" id="PF00534"/>
    </source>
</evidence>
<evidence type="ECO:0000313" key="3">
    <source>
        <dbReference type="EMBL" id="GAA6167413.1"/>
    </source>
</evidence>
<dbReference type="PANTHER" id="PTHR46401:SF2">
    <property type="entry name" value="GLYCOSYLTRANSFERASE WBBK-RELATED"/>
    <property type="match status" value="1"/>
</dbReference>